<reference evidence="1" key="1">
    <citation type="journal article" date="2020" name="bioRxiv">
        <title>Chromosome-level reference genome of the European wasp spider Argiope bruennichi: a resource for studies on range expansion and evolutionary adaptation.</title>
        <authorList>
            <person name="Sheffer M.M."/>
            <person name="Hoppe A."/>
            <person name="Krehenwinkel H."/>
            <person name="Uhl G."/>
            <person name="Kuss A.W."/>
            <person name="Jensen L."/>
            <person name="Jensen C."/>
            <person name="Gillespie R.G."/>
            <person name="Hoff K.J."/>
            <person name="Prost S."/>
        </authorList>
    </citation>
    <scope>NUCLEOTIDE SEQUENCE</scope>
</reference>
<sequence>MFSTARSMFSIARSMFSTARSMFSTETLPSSENHPGSESITFLAELAASFVLPASNITVNNMIKLCNAKEKVNACAQKSYTL</sequence>
<organism evidence="1 2">
    <name type="scientific">Argiope bruennichi</name>
    <name type="common">Wasp spider</name>
    <name type="synonym">Aranea bruennichi</name>
    <dbReference type="NCBI Taxonomy" id="94029"/>
    <lineage>
        <taxon>Eukaryota</taxon>
        <taxon>Metazoa</taxon>
        <taxon>Ecdysozoa</taxon>
        <taxon>Arthropoda</taxon>
        <taxon>Chelicerata</taxon>
        <taxon>Arachnida</taxon>
        <taxon>Araneae</taxon>
        <taxon>Araneomorphae</taxon>
        <taxon>Entelegynae</taxon>
        <taxon>Araneoidea</taxon>
        <taxon>Araneidae</taxon>
        <taxon>Argiope</taxon>
    </lineage>
</organism>
<gene>
    <name evidence="1" type="ORF">HNY73_001326</name>
</gene>
<evidence type="ECO:0000313" key="1">
    <source>
        <dbReference type="EMBL" id="KAF8797010.1"/>
    </source>
</evidence>
<dbReference type="Proteomes" id="UP000807504">
    <property type="component" value="Unassembled WGS sequence"/>
</dbReference>
<proteinExistence type="predicted"/>
<keyword evidence="2" id="KW-1185">Reference proteome</keyword>
<accession>A0A8T0G4L5</accession>
<dbReference type="EMBL" id="JABXBU010000001">
    <property type="protein sequence ID" value="KAF8797010.1"/>
    <property type="molecule type" value="Genomic_DNA"/>
</dbReference>
<comment type="caution">
    <text evidence="1">The sequence shown here is derived from an EMBL/GenBank/DDBJ whole genome shotgun (WGS) entry which is preliminary data.</text>
</comment>
<evidence type="ECO:0000313" key="2">
    <source>
        <dbReference type="Proteomes" id="UP000807504"/>
    </source>
</evidence>
<protein>
    <submittedName>
        <fullName evidence="1">Uncharacterized protein</fullName>
    </submittedName>
</protein>
<dbReference type="AlphaFoldDB" id="A0A8T0G4L5"/>
<name>A0A8T0G4L5_ARGBR</name>
<reference evidence="1" key="2">
    <citation type="submission" date="2020-06" db="EMBL/GenBank/DDBJ databases">
        <authorList>
            <person name="Sheffer M."/>
        </authorList>
    </citation>
    <scope>NUCLEOTIDE SEQUENCE</scope>
</reference>